<evidence type="ECO:0000313" key="9">
    <source>
        <dbReference type="EMBL" id="KAG9249136.1"/>
    </source>
</evidence>
<feature type="compositionally biased region" description="Low complexity" evidence="8">
    <location>
        <begin position="228"/>
        <end position="243"/>
    </location>
</feature>
<protein>
    <recommendedName>
        <fullName evidence="3 7">Defect at low temperature protein 1</fullName>
    </recommendedName>
</protein>
<feature type="compositionally biased region" description="Polar residues" evidence="8">
    <location>
        <begin position="244"/>
        <end position="267"/>
    </location>
</feature>
<feature type="compositionally biased region" description="Polar residues" evidence="8">
    <location>
        <begin position="287"/>
        <end position="304"/>
    </location>
</feature>
<keyword evidence="10" id="KW-1185">Reference proteome</keyword>
<dbReference type="GO" id="GO:0016020">
    <property type="term" value="C:membrane"/>
    <property type="evidence" value="ECO:0007669"/>
    <property type="project" value="UniProtKB-SubCell"/>
</dbReference>
<keyword evidence="4" id="KW-0812">Transmembrane</keyword>
<feature type="region of interest" description="Disordered" evidence="8">
    <location>
        <begin position="219"/>
        <end position="273"/>
    </location>
</feature>
<evidence type="ECO:0000256" key="6">
    <source>
        <dbReference type="ARBA" id="ARBA00023136"/>
    </source>
</evidence>
<evidence type="ECO:0000256" key="7">
    <source>
        <dbReference type="RuleBase" id="RU367100"/>
    </source>
</evidence>
<evidence type="ECO:0000256" key="1">
    <source>
        <dbReference type="ARBA" id="ARBA00002489"/>
    </source>
</evidence>
<evidence type="ECO:0000256" key="8">
    <source>
        <dbReference type="SAM" id="MobiDB-lite"/>
    </source>
</evidence>
<comment type="caution">
    <text evidence="9">The sequence shown here is derived from an EMBL/GenBank/DDBJ whole genome shotgun (WGS) entry which is preliminary data.</text>
</comment>
<organism evidence="9 10">
    <name type="scientific">Calycina marina</name>
    <dbReference type="NCBI Taxonomy" id="1763456"/>
    <lineage>
        <taxon>Eukaryota</taxon>
        <taxon>Fungi</taxon>
        <taxon>Dikarya</taxon>
        <taxon>Ascomycota</taxon>
        <taxon>Pezizomycotina</taxon>
        <taxon>Leotiomycetes</taxon>
        <taxon>Helotiales</taxon>
        <taxon>Pezizellaceae</taxon>
        <taxon>Calycina</taxon>
    </lineage>
</organism>
<proteinExistence type="inferred from homology"/>
<comment type="subcellular location">
    <subcellularLocation>
        <location evidence="7">Membrane</location>
        <topology evidence="7">Multi-pass membrane protein</topology>
    </subcellularLocation>
</comment>
<evidence type="ECO:0000313" key="10">
    <source>
        <dbReference type="Proteomes" id="UP000887226"/>
    </source>
</evidence>
<name>A0A9P8CL11_9HELO</name>
<sequence>MIAASLGRSAVIAWDSQPRVDPTPPAVVSDADAKESIARPETAVVKKKGLDVFRKQRMILSEEDDHIVVIPPNEPLWGDIAHKGWASPESPDLPNLQYVTVILELPHLIEARAVSVAPLDPDSEPDMLLPNMQAVDLLQRPAQMGFRDYVGHLISIGIIVAPTTASEFLVAYEHARFSTEALSEHEFRHLMKLFADLLRSIQPLSPAILVSLALHQPENESDIDDDNTSSTTPRTRSLLSTKSVISHSSSEGTVRTRGDASQSTPMTKFSDFIVTPGTQGNGIRVMSKSTSTDGFAQNRSPYNGSSVRSSASIESSGQASVVRLRAANEAGDLPYTLSIPGA</sequence>
<gene>
    <name evidence="7" type="primary">DLT1</name>
    <name evidence="9" type="ORF">BJ878DRAFT_411345</name>
</gene>
<evidence type="ECO:0000256" key="4">
    <source>
        <dbReference type="ARBA" id="ARBA00022692"/>
    </source>
</evidence>
<dbReference type="InterPro" id="IPR038869">
    <property type="entry name" value="DLT1"/>
</dbReference>
<keyword evidence="6 7" id="KW-0472">Membrane</keyword>
<evidence type="ECO:0000256" key="3">
    <source>
        <dbReference type="ARBA" id="ARBA00021353"/>
    </source>
</evidence>
<comment type="function">
    <text evidence="1 7">Required for growth under high-pressure and low-temperature conditions.</text>
</comment>
<reference evidence="9" key="1">
    <citation type="journal article" date="2021" name="IMA Fungus">
        <title>Genomic characterization of three marine fungi, including Emericellopsis atlantica sp. nov. with signatures of a generalist lifestyle and marine biomass degradation.</title>
        <authorList>
            <person name="Hagestad O.C."/>
            <person name="Hou L."/>
            <person name="Andersen J.H."/>
            <person name="Hansen E.H."/>
            <person name="Altermark B."/>
            <person name="Li C."/>
            <person name="Kuhnert E."/>
            <person name="Cox R.J."/>
            <person name="Crous P.W."/>
            <person name="Spatafora J.W."/>
            <person name="Lail K."/>
            <person name="Amirebrahimi M."/>
            <person name="Lipzen A."/>
            <person name="Pangilinan J."/>
            <person name="Andreopoulos W."/>
            <person name="Hayes R.D."/>
            <person name="Ng V."/>
            <person name="Grigoriev I.V."/>
            <person name="Jackson S.A."/>
            <person name="Sutton T.D.S."/>
            <person name="Dobson A.D.W."/>
            <person name="Rama T."/>
        </authorList>
    </citation>
    <scope>NUCLEOTIDE SEQUENCE</scope>
    <source>
        <strain evidence="9">TRa3180A</strain>
    </source>
</reference>
<feature type="compositionally biased region" description="Low complexity" evidence="8">
    <location>
        <begin position="305"/>
        <end position="314"/>
    </location>
</feature>
<dbReference type="Proteomes" id="UP000887226">
    <property type="component" value="Unassembled WGS sequence"/>
</dbReference>
<keyword evidence="5" id="KW-1133">Transmembrane helix</keyword>
<evidence type="ECO:0000256" key="2">
    <source>
        <dbReference type="ARBA" id="ARBA00005550"/>
    </source>
</evidence>
<evidence type="ECO:0000256" key="5">
    <source>
        <dbReference type="ARBA" id="ARBA00022989"/>
    </source>
</evidence>
<feature type="region of interest" description="Disordered" evidence="8">
    <location>
        <begin position="287"/>
        <end position="314"/>
    </location>
</feature>
<dbReference type="OrthoDB" id="4096362at2759"/>
<dbReference type="PANTHER" id="PTHR40021:SF1">
    <property type="entry name" value="DEFECT AT LOW TEMPERATURE PROTEIN 1"/>
    <property type="match status" value="1"/>
</dbReference>
<dbReference type="EMBL" id="MU253739">
    <property type="protein sequence ID" value="KAG9249136.1"/>
    <property type="molecule type" value="Genomic_DNA"/>
</dbReference>
<comment type="similarity">
    <text evidence="2 7">Belongs to the DLT1 family.</text>
</comment>
<dbReference type="AlphaFoldDB" id="A0A9P8CL11"/>
<dbReference type="PANTHER" id="PTHR40021">
    <property type="entry name" value="DEFECT AT LOW TEMPERATURE PROTEIN 1"/>
    <property type="match status" value="1"/>
</dbReference>
<accession>A0A9P8CL11</accession>